<comment type="caution">
    <text evidence="4">The sequence shown here is derived from an EMBL/GenBank/DDBJ whole genome shotgun (WGS) entry which is preliminary data.</text>
</comment>
<dbReference type="SUPFAM" id="SSF110849">
    <property type="entry name" value="ParB/Sulfiredoxin"/>
    <property type="match status" value="1"/>
</dbReference>
<dbReference type="SMART" id="SM00470">
    <property type="entry name" value="ParB"/>
    <property type="match status" value="1"/>
</dbReference>
<name>A0A1V1P6V8_9BACT</name>
<sequence>MKTLKHINNIQEIPMSKLSTHYESYKFIQPKSEKAAFSSIQQFGQLAPIIVYPTVDKRFEIIDGFKRYRALKKLNAQSISASIVHLNSRTVKAAMLLLNQDTGTMSDLEEASIVQSLHTEDKLSQVEISKLLNRHKSWVSRRISLISRLDTEVINHIKLDLINISIGRELMRLPRGNQEKIMNIVIEQNLSCIETNKLVDGILSSKELNNNHIKQCINEIIANRSHKRNLPQKLKKQIRLMEF</sequence>
<dbReference type="InterPro" id="IPR041468">
    <property type="entry name" value="HTH_ParB/Spo0J"/>
</dbReference>
<reference evidence="5" key="1">
    <citation type="submission" date="2012-11" db="EMBL/GenBank/DDBJ databases">
        <authorList>
            <person name="Lucero-Rivera Y.E."/>
            <person name="Tovar-Ramirez D."/>
        </authorList>
    </citation>
    <scope>NUCLEOTIDE SEQUENCE [LARGE SCALE GENOMIC DNA]</scope>
    <source>
        <strain evidence="5">Araruama</strain>
    </source>
</reference>
<dbReference type="PANTHER" id="PTHR33375:SF1">
    <property type="entry name" value="CHROMOSOME-PARTITIONING PROTEIN PARB-RELATED"/>
    <property type="match status" value="1"/>
</dbReference>
<accession>A0A1V1P6V8</accession>
<dbReference type="SUPFAM" id="SSF109709">
    <property type="entry name" value="KorB DNA-binding domain-like"/>
    <property type="match status" value="1"/>
</dbReference>
<dbReference type="AlphaFoldDB" id="A0A1V1P6V8"/>
<evidence type="ECO:0000313" key="5">
    <source>
        <dbReference type="Proteomes" id="UP000189670"/>
    </source>
</evidence>
<organism evidence="4 5">
    <name type="scientific">Candidatus Magnetoglobus multicellularis str. Araruama</name>
    <dbReference type="NCBI Taxonomy" id="890399"/>
    <lineage>
        <taxon>Bacteria</taxon>
        <taxon>Pseudomonadati</taxon>
        <taxon>Thermodesulfobacteriota</taxon>
        <taxon>Desulfobacteria</taxon>
        <taxon>Desulfobacterales</taxon>
        <taxon>Desulfobacteraceae</taxon>
        <taxon>Candidatus Magnetoglobus</taxon>
    </lineage>
</organism>
<dbReference type="GO" id="GO:0005694">
    <property type="term" value="C:chromosome"/>
    <property type="evidence" value="ECO:0007669"/>
    <property type="project" value="TreeGrafter"/>
</dbReference>
<dbReference type="InterPro" id="IPR036086">
    <property type="entry name" value="ParB/Sulfiredoxin_sf"/>
</dbReference>
<feature type="domain" description="ParB-like N-terminal" evidence="3">
    <location>
        <begin position="11"/>
        <end position="100"/>
    </location>
</feature>
<dbReference type="Gene3D" id="1.10.10.2830">
    <property type="match status" value="1"/>
</dbReference>
<dbReference type="InterPro" id="IPR004437">
    <property type="entry name" value="ParB/RepB/Spo0J"/>
</dbReference>
<proteinExistence type="inferred from homology"/>
<dbReference type="EMBL" id="ATBP01000393">
    <property type="protein sequence ID" value="ETR70639.1"/>
    <property type="molecule type" value="Genomic_DNA"/>
</dbReference>
<gene>
    <name evidence="4" type="primary">parB</name>
    <name evidence="4" type="ORF">OMM_03094</name>
</gene>
<dbReference type="NCBIfam" id="TIGR00180">
    <property type="entry name" value="parB_part"/>
    <property type="match status" value="1"/>
</dbReference>
<dbReference type="PANTHER" id="PTHR33375">
    <property type="entry name" value="CHROMOSOME-PARTITIONING PROTEIN PARB-RELATED"/>
    <property type="match status" value="1"/>
</dbReference>
<comment type="similarity">
    <text evidence="1">Belongs to the ParB family.</text>
</comment>
<dbReference type="Proteomes" id="UP000189670">
    <property type="component" value="Unassembled WGS sequence"/>
</dbReference>
<dbReference type="Pfam" id="PF02195">
    <property type="entry name" value="ParB_N"/>
    <property type="match status" value="1"/>
</dbReference>
<dbReference type="GO" id="GO:0007059">
    <property type="term" value="P:chromosome segregation"/>
    <property type="evidence" value="ECO:0007669"/>
    <property type="project" value="UniProtKB-KW"/>
</dbReference>
<evidence type="ECO:0000259" key="3">
    <source>
        <dbReference type="SMART" id="SM00470"/>
    </source>
</evidence>
<evidence type="ECO:0000256" key="1">
    <source>
        <dbReference type="ARBA" id="ARBA00006295"/>
    </source>
</evidence>
<protein>
    <submittedName>
        <fullName evidence="4">Chromosome partitioning protein, ParB family</fullName>
    </submittedName>
</protein>
<dbReference type="GO" id="GO:0003677">
    <property type="term" value="F:DNA binding"/>
    <property type="evidence" value="ECO:0007669"/>
    <property type="project" value="InterPro"/>
</dbReference>
<dbReference type="Pfam" id="PF17762">
    <property type="entry name" value="HTH_ParB"/>
    <property type="match status" value="1"/>
</dbReference>
<evidence type="ECO:0000313" key="4">
    <source>
        <dbReference type="EMBL" id="ETR70639.1"/>
    </source>
</evidence>
<dbReference type="InterPro" id="IPR050336">
    <property type="entry name" value="Chromosome_partition/occlusion"/>
</dbReference>
<keyword evidence="2" id="KW-0159">Chromosome partition</keyword>
<evidence type="ECO:0000256" key="2">
    <source>
        <dbReference type="ARBA" id="ARBA00022829"/>
    </source>
</evidence>
<dbReference type="InterPro" id="IPR003115">
    <property type="entry name" value="ParB_N"/>
</dbReference>
<dbReference type="Gene3D" id="3.90.1530.30">
    <property type="match status" value="1"/>
</dbReference>